<dbReference type="InterPro" id="IPR017853">
    <property type="entry name" value="GH"/>
</dbReference>
<keyword evidence="5 9" id="KW-0378">Hydrolase</keyword>
<dbReference type="RefSeq" id="WP_261896955.1">
    <property type="nucleotide sequence ID" value="NZ_AP024896.1"/>
</dbReference>
<evidence type="ECO:0000256" key="4">
    <source>
        <dbReference type="ARBA" id="ARBA00022729"/>
    </source>
</evidence>
<dbReference type="PROSITE" id="PS51257">
    <property type="entry name" value="PROKAR_LIPOPROTEIN"/>
    <property type="match status" value="1"/>
</dbReference>
<dbReference type="PANTHER" id="PTHR30620:SF16">
    <property type="entry name" value="LYSOSOMAL BETA GLUCOSIDASE"/>
    <property type="match status" value="1"/>
</dbReference>
<dbReference type="Pfam" id="PF01915">
    <property type="entry name" value="Glyco_hydro_3_C"/>
    <property type="match status" value="1"/>
</dbReference>
<name>A0ABZ0QM90_9VIBR</name>
<comment type="catalytic activity">
    <reaction evidence="1">
        <text>Hydrolysis of terminal, non-reducing beta-D-glucosyl residues with release of beta-D-glucose.</text>
        <dbReference type="EC" id="3.2.1.21"/>
    </reaction>
</comment>
<evidence type="ECO:0000256" key="2">
    <source>
        <dbReference type="ARBA" id="ARBA00005336"/>
    </source>
</evidence>
<dbReference type="InterPro" id="IPR036881">
    <property type="entry name" value="Glyco_hydro_3_C_sf"/>
</dbReference>
<dbReference type="Gene3D" id="3.40.50.1700">
    <property type="entry name" value="Glycoside hydrolase family 3 C-terminal domain"/>
    <property type="match status" value="1"/>
</dbReference>
<feature type="domain" description="Glycoside hydrolase family 3 C-terminal" evidence="8">
    <location>
        <begin position="559"/>
        <end position="752"/>
    </location>
</feature>
<evidence type="ECO:0000256" key="1">
    <source>
        <dbReference type="ARBA" id="ARBA00000448"/>
    </source>
</evidence>
<dbReference type="EMBL" id="CP138204">
    <property type="protein sequence ID" value="WPC76548.1"/>
    <property type="molecule type" value="Genomic_DNA"/>
</dbReference>
<organism evidence="9 10">
    <name type="scientific">Vibrio porteresiae DSM 19223</name>
    <dbReference type="NCBI Taxonomy" id="1123496"/>
    <lineage>
        <taxon>Bacteria</taxon>
        <taxon>Pseudomonadati</taxon>
        <taxon>Pseudomonadota</taxon>
        <taxon>Gammaproteobacteria</taxon>
        <taxon>Vibrionales</taxon>
        <taxon>Vibrionaceae</taxon>
        <taxon>Vibrio</taxon>
    </lineage>
</organism>
<dbReference type="Pfam" id="PF00933">
    <property type="entry name" value="Glyco_hydro_3"/>
    <property type="match status" value="2"/>
</dbReference>
<accession>A0ABZ0QM90</accession>
<evidence type="ECO:0000313" key="10">
    <source>
        <dbReference type="Proteomes" id="UP001304071"/>
    </source>
</evidence>
<dbReference type="PANTHER" id="PTHR30620">
    <property type="entry name" value="PERIPLASMIC BETA-GLUCOSIDASE-RELATED"/>
    <property type="match status" value="1"/>
</dbReference>
<comment type="similarity">
    <text evidence="2">Belongs to the glycosyl hydrolase 3 family.</text>
</comment>
<keyword evidence="10" id="KW-1185">Reference proteome</keyword>
<keyword evidence="6" id="KW-0326">Glycosidase</keyword>
<dbReference type="InterPro" id="IPR001764">
    <property type="entry name" value="Glyco_hydro_3_N"/>
</dbReference>
<dbReference type="SUPFAM" id="SSF52279">
    <property type="entry name" value="Beta-D-glucan exohydrolase, C-terminal domain"/>
    <property type="match status" value="1"/>
</dbReference>
<dbReference type="InterPro" id="IPR036962">
    <property type="entry name" value="Glyco_hydro_3_N_sf"/>
</dbReference>
<dbReference type="InterPro" id="IPR002772">
    <property type="entry name" value="Glyco_hydro_3_C"/>
</dbReference>
<evidence type="ECO:0000259" key="7">
    <source>
        <dbReference type="Pfam" id="PF00933"/>
    </source>
</evidence>
<evidence type="ECO:0000259" key="8">
    <source>
        <dbReference type="Pfam" id="PF01915"/>
    </source>
</evidence>
<keyword evidence="4" id="KW-0732">Signal</keyword>
<sequence length="754" mass="81489">MKKPKYLLTPIALAILLAGCNNDSNTYQQPILGEHVTNILQQDGYQFKDLNKNGVLDPYEDWRNTISIRVDDLVSRMTLEEKVGMMLIDTMNAAAYGATNETHVNYIDQQKMTRFIFRNSILTEEQLNGMSESERNPSGNVITGLNSAPISPREAARYMNLIQELCEGTRLGIPALFKSNARNHLDPNALPGINVSAGAFSEWPKEGGLAAAALGDGDMSTIEEFARVMKDEWKAIGLRGMYGYMADLSTEPRWHRVHETFSEDSDLTSNIITTLVSTLQGSSVSSDSIVLTMKHFPGGGPQFIGLDPHYIAGQHQSYPTHNFEYHVKPFIAAVNAGVAAIMPYYGVVGGGEWKLSDLATGQTVAADGTNLYVGTRTSDGQVLSLADVVSDRVKDTLRVPNNDYNNDATAGTPTGNVGVAFSAGILNGLLRQRLGFTGVINSDTGIINDPNTGVPDDEAMQNNRAWGLQDKSKNELFKIAIDAGTDVFSGFHRNADIMSAVQEGAIPETRIDQSVKRLLTVQFELGLFENPYVDESVANQIVGSQDHQNKADIAQRKSVVLLKSENALLPLPTGTAASDVKLFTLGVNDGVAAQYGFTPVSDMNSADKAVVRVRVTNRNTGALVFGGAKFDEVDVLDFTGMSQAQTWDISPSLAEIKQVMDTVGAENTVLSIYFRHPFVLDDVSGLKNAGAILATFGASDSALFDVLTGRFTPKGKLPFALANSAQAIIDQASDAPGYTPADTLYGFGYGLTDY</sequence>
<dbReference type="SUPFAM" id="SSF51445">
    <property type="entry name" value="(Trans)glycosidases"/>
    <property type="match status" value="2"/>
</dbReference>
<evidence type="ECO:0000256" key="6">
    <source>
        <dbReference type="ARBA" id="ARBA00023295"/>
    </source>
</evidence>
<gene>
    <name evidence="9" type="ORF">R8Z52_18640</name>
</gene>
<dbReference type="InterPro" id="IPR051915">
    <property type="entry name" value="Cellulose_Degrad_GH3"/>
</dbReference>
<protein>
    <recommendedName>
        <fullName evidence="3">beta-glucosidase</fullName>
        <ecNumber evidence="3">3.2.1.21</ecNumber>
    </recommendedName>
</protein>
<evidence type="ECO:0000313" key="9">
    <source>
        <dbReference type="EMBL" id="WPC76548.1"/>
    </source>
</evidence>
<dbReference type="EC" id="3.2.1.21" evidence="3"/>
<feature type="domain" description="Glycoside hydrolase family 3 N-terminal" evidence="7">
    <location>
        <begin position="422"/>
        <end position="521"/>
    </location>
</feature>
<dbReference type="Gene3D" id="3.20.20.300">
    <property type="entry name" value="Glycoside hydrolase, family 3, N-terminal domain"/>
    <property type="match status" value="1"/>
</dbReference>
<dbReference type="Proteomes" id="UP001304071">
    <property type="component" value="Chromosome 2"/>
</dbReference>
<reference evidence="9 10" key="1">
    <citation type="submission" date="2023-11" db="EMBL/GenBank/DDBJ databases">
        <title>Plant-associative lifestyle of Vibrio porteresiae and its evolutionary dynamics.</title>
        <authorList>
            <person name="Rameshkumar N."/>
            <person name="Kirti K."/>
        </authorList>
    </citation>
    <scope>NUCLEOTIDE SEQUENCE [LARGE SCALE GENOMIC DNA]</scope>
    <source>
        <strain evidence="9 10">MSSRF30</strain>
    </source>
</reference>
<dbReference type="GO" id="GO:0016787">
    <property type="term" value="F:hydrolase activity"/>
    <property type="evidence" value="ECO:0007669"/>
    <property type="project" value="UniProtKB-KW"/>
</dbReference>
<feature type="domain" description="Glycoside hydrolase family 3 N-terminal" evidence="7">
    <location>
        <begin position="158"/>
        <end position="343"/>
    </location>
</feature>
<proteinExistence type="inferred from homology"/>
<evidence type="ECO:0000256" key="5">
    <source>
        <dbReference type="ARBA" id="ARBA00022801"/>
    </source>
</evidence>
<evidence type="ECO:0000256" key="3">
    <source>
        <dbReference type="ARBA" id="ARBA00012744"/>
    </source>
</evidence>